<evidence type="ECO:0000313" key="6">
    <source>
        <dbReference type="Proteomes" id="UP000576969"/>
    </source>
</evidence>
<dbReference type="InterPro" id="IPR000843">
    <property type="entry name" value="HTH_LacI"/>
</dbReference>
<proteinExistence type="predicted"/>
<keyword evidence="2" id="KW-0238">DNA-binding</keyword>
<dbReference type="AlphaFoldDB" id="A0A7Y9GS31"/>
<organism evidence="5 6">
    <name type="scientific">Microbacterium immunditiarum</name>
    <dbReference type="NCBI Taxonomy" id="337480"/>
    <lineage>
        <taxon>Bacteria</taxon>
        <taxon>Bacillati</taxon>
        <taxon>Actinomycetota</taxon>
        <taxon>Actinomycetes</taxon>
        <taxon>Micrococcales</taxon>
        <taxon>Microbacteriaceae</taxon>
        <taxon>Microbacterium</taxon>
    </lineage>
</organism>
<keyword evidence="3" id="KW-0804">Transcription</keyword>
<dbReference type="SUPFAM" id="SSF47413">
    <property type="entry name" value="lambda repressor-like DNA-binding domains"/>
    <property type="match status" value="1"/>
</dbReference>
<keyword evidence="6" id="KW-1185">Reference proteome</keyword>
<dbReference type="GO" id="GO:0000976">
    <property type="term" value="F:transcription cis-regulatory region binding"/>
    <property type="evidence" value="ECO:0007669"/>
    <property type="project" value="TreeGrafter"/>
</dbReference>
<evidence type="ECO:0000259" key="4">
    <source>
        <dbReference type="PROSITE" id="PS50932"/>
    </source>
</evidence>
<dbReference type="SMART" id="SM00354">
    <property type="entry name" value="HTH_LACI"/>
    <property type="match status" value="1"/>
</dbReference>
<dbReference type="CDD" id="cd06267">
    <property type="entry name" value="PBP1_LacI_sugar_binding-like"/>
    <property type="match status" value="1"/>
</dbReference>
<gene>
    <name evidence="5" type="ORF">BJ991_003626</name>
</gene>
<dbReference type="Pfam" id="PF00356">
    <property type="entry name" value="LacI"/>
    <property type="match status" value="1"/>
</dbReference>
<protein>
    <submittedName>
        <fullName evidence="5">LacI family transcriptional regulator</fullName>
    </submittedName>
</protein>
<dbReference type="InterPro" id="IPR046335">
    <property type="entry name" value="LacI/GalR-like_sensor"/>
</dbReference>
<accession>A0A7Y9GS31</accession>
<reference evidence="5 6" key="1">
    <citation type="submission" date="2020-07" db="EMBL/GenBank/DDBJ databases">
        <title>Sequencing the genomes of 1000 actinobacteria strains.</title>
        <authorList>
            <person name="Klenk H.-P."/>
        </authorList>
    </citation>
    <scope>NUCLEOTIDE SEQUENCE [LARGE SCALE GENOMIC DNA]</scope>
    <source>
        <strain evidence="5 6">DSM 24662</strain>
    </source>
</reference>
<evidence type="ECO:0000256" key="1">
    <source>
        <dbReference type="ARBA" id="ARBA00023015"/>
    </source>
</evidence>
<evidence type="ECO:0000313" key="5">
    <source>
        <dbReference type="EMBL" id="NYE21598.1"/>
    </source>
</evidence>
<comment type="caution">
    <text evidence="5">The sequence shown here is derived from an EMBL/GenBank/DDBJ whole genome shotgun (WGS) entry which is preliminary data.</text>
</comment>
<dbReference type="PANTHER" id="PTHR30146">
    <property type="entry name" value="LACI-RELATED TRANSCRIPTIONAL REPRESSOR"/>
    <property type="match status" value="1"/>
</dbReference>
<dbReference type="GO" id="GO:0003700">
    <property type="term" value="F:DNA-binding transcription factor activity"/>
    <property type="evidence" value="ECO:0007669"/>
    <property type="project" value="TreeGrafter"/>
</dbReference>
<dbReference type="InterPro" id="IPR028082">
    <property type="entry name" value="Peripla_BP_I"/>
</dbReference>
<dbReference type="PROSITE" id="PS50932">
    <property type="entry name" value="HTH_LACI_2"/>
    <property type="match status" value="1"/>
</dbReference>
<dbReference type="Gene3D" id="1.10.260.40">
    <property type="entry name" value="lambda repressor-like DNA-binding domains"/>
    <property type="match status" value="1"/>
</dbReference>
<sequence>MVTMYDVAARAGLSIGTVSRFVNARGYVGPVSSEKIRRAIDELGFVPNTAARSLTTKRSGLIGFVTSDLANPFTAELVQGLQEEAILEGYCVVTASTGRDEQRTLQTLAALRGHQLDGLIMSPQESPAVDEYLRHAAHEGLPVVRVGAAREPMEADLVASDTYSGGRSAMSHLHDLGHRRIAYVGAHRQAESRRQAYLDAVESIGLPVESALVCEGEPNREGGVLAGARLLEMADPPTAVFAANDLIALGVLHAAYRRQLRVPDDLSVVGFDDSEVARHSVPPLTTVAQPKQELGRYAARLLLDRVTGRRDSEAVERLLSCELVVRDSTAPI</sequence>
<dbReference type="Proteomes" id="UP000576969">
    <property type="component" value="Unassembled WGS sequence"/>
</dbReference>
<dbReference type="RefSeq" id="WP_179492312.1">
    <property type="nucleotide sequence ID" value="NZ_JACCBV010000001.1"/>
</dbReference>
<dbReference type="Gene3D" id="3.40.50.2300">
    <property type="match status" value="2"/>
</dbReference>
<dbReference type="CDD" id="cd01392">
    <property type="entry name" value="HTH_LacI"/>
    <property type="match status" value="1"/>
</dbReference>
<dbReference type="InterPro" id="IPR010982">
    <property type="entry name" value="Lambda_DNA-bd_dom_sf"/>
</dbReference>
<evidence type="ECO:0000256" key="3">
    <source>
        <dbReference type="ARBA" id="ARBA00023163"/>
    </source>
</evidence>
<dbReference type="PANTHER" id="PTHR30146:SF153">
    <property type="entry name" value="LACTOSE OPERON REPRESSOR"/>
    <property type="match status" value="1"/>
</dbReference>
<evidence type="ECO:0000256" key="2">
    <source>
        <dbReference type="ARBA" id="ARBA00023125"/>
    </source>
</evidence>
<feature type="domain" description="HTH lacI-type" evidence="4">
    <location>
        <begin position="2"/>
        <end position="56"/>
    </location>
</feature>
<dbReference type="SUPFAM" id="SSF53822">
    <property type="entry name" value="Periplasmic binding protein-like I"/>
    <property type="match status" value="1"/>
</dbReference>
<dbReference type="EMBL" id="JACCBV010000001">
    <property type="protein sequence ID" value="NYE21598.1"/>
    <property type="molecule type" value="Genomic_DNA"/>
</dbReference>
<dbReference type="Pfam" id="PF13377">
    <property type="entry name" value="Peripla_BP_3"/>
    <property type="match status" value="1"/>
</dbReference>
<name>A0A7Y9GS31_9MICO</name>
<keyword evidence="1" id="KW-0805">Transcription regulation</keyword>